<dbReference type="HOGENOM" id="CLU_2140871_0_0_9"/>
<sequence length="112" mass="12358">MIERSGLVQVIEGDRIFYKYFRGGEVLAKCELKDGSFRNISMLPVIAELEGSMTGVEELLEILSLKVKGPMLIHIPFCYSNMRGLGFIELHSGLLLHDPFDLVSVGGVSVVS</sequence>
<accession>D3G1D1</accession>
<evidence type="ECO:0000313" key="2">
    <source>
        <dbReference type="Proteomes" id="UP000001544"/>
    </source>
</evidence>
<geneLocation type="plasmid" evidence="1 2">
    <name>pBpOF4-01</name>
</geneLocation>
<protein>
    <submittedName>
        <fullName evidence="1">Uncharacterized protein</fullName>
    </submittedName>
</protein>
<evidence type="ECO:0000313" key="1">
    <source>
        <dbReference type="EMBL" id="ADC52157.1"/>
    </source>
</evidence>
<dbReference type="RefSeq" id="WP_012961069.1">
    <property type="nucleotide sequence ID" value="NC_013792.1"/>
</dbReference>
<proteinExistence type="predicted"/>
<reference evidence="1 2" key="1">
    <citation type="journal article" date="2011" name="Environ. Microbiol.">
        <title>Genome of alkaliphilic Bacillus pseudofirmus OF4 reveals adaptations that support the ability to grow in an external pH range from 7.5 to 11.4.</title>
        <authorList>
            <person name="Janto B."/>
            <person name="Ahmed A."/>
            <person name="Ito M."/>
            <person name="Liu J."/>
            <person name="Hicks D.B."/>
            <person name="Pagni S."/>
            <person name="Fackelmayer O.J."/>
            <person name="Smith T.A."/>
            <person name="Earl J."/>
            <person name="Elbourne L.D."/>
            <person name="Hassan K."/>
            <person name="Paulsen I.T."/>
            <person name="Kolsto A.B."/>
            <person name="Tourasse N.J."/>
            <person name="Ehrlich G.D."/>
            <person name="Boissy R."/>
            <person name="Ivey D.M."/>
            <person name="Li G."/>
            <person name="Xue Y."/>
            <person name="Ma Y."/>
            <person name="Hu F.Z."/>
            <person name="Krulwich T.A."/>
        </authorList>
    </citation>
    <scope>NUCLEOTIDE SEQUENCE [LARGE SCALE GENOMIC DNA]</scope>
    <source>
        <strain evidence="2">ATCC BAA-2126 / JCM 17055 / OF4</strain>
    </source>
</reference>
<organism evidence="1 2">
    <name type="scientific">Alkalihalophilus pseudofirmus (strain ATCC BAA-2126 / JCM 17055 / OF4)</name>
    <name type="common">Bacillus pseudofirmus</name>
    <dbReference type="NCBI Taxonomy" id="398511"/>
    <lineage>
        <taxon>Bacteria</taxon>
        <taxon>Bacillati</taxon>
        <taxon>Bacillota</taxon>
        <taxon>Bacilli</taxon>
        <taxon>Bacillales</taxon>
        <taxon>Bacillaceae</taxon>
        <taxon>Alkalihalophilus</taxon>
    </lineage>
</organism>
<dbReference type="AlphaFoldDB" id="D3G1D1"/>
<dbReference type="KEGG" id="bpf:BpOF4_20809"/>
<gene>
    <name evidence="1" type="ordered locus">BpOF4_20809</name>
</gene>
<dbReference type="Proteomes" id="UP000001544">
    <property type="component" value="Plasmid pBpOF4-01"/>
</dbReference>
<name>D3G1D1_ALKPO</name>
<keyword evidence="2" id="KW-1185">Reference proteome</keyword>
<keyword evidence="1" id="KW-0614">Plasmid</keyword>
<dbReference type="EMBL" id="CP001879">
    <property type="protein sequence ID" value="ADC52157.1"/>
    <property type="molecule type" value="Genomic_DNA"/>
</dbReference>